<gene>
    <name evidence="1" type="ORF">ENF18_03615</name>
</gene>
<protein>
    <recommendedName>
        <fullName evidence="2">Outer membrane protein beta-barrel domain-containing protein</fullName>
    </recommendedName>
</protein>
<comment type="caution">
    <text evidence="1">The sequence shown here is derived from an EMBL/GenBank/DDBJ whole genome shotgun (WGS) entry which is preliminary data.</text>
</comment>
<accession>A0A7C0ZKN7</accession>
<name>A0A7C0ZKN7_UNCW3</name>
<dbReference type="AlphaFoldDB" id="A0A7C0ZKN7"/>
<reference evidence="1" key="1">
    <citation type="journal article" date="2020" name="mSystems">
        <title>Genome- and Community-Level Interaction Insights into Carbon Utilization and Element Cycling Functions of Hydrothermarchaeota in Hydrothermal Sediment.</title>
        <authorList>
            <person name="Zhou Z."/>
            <person name="Liu Y."/>
            <person name="Xu W."/>
            <person name="Pan J."/>
            <person name="Luo Z.H."/>
            <person name="Li M."/>
        </authorList>
    </citation>
    <scope>NUCLEOTIDE SEQUENCE [LARGE SCALE GENOMIC DNA]</scope>
    <source>
        <strain evidence="1">HyVt-102</strain>
    </source>
</reference>
<dbReference type="Proteomes" id="UP000885847">
    <property type="component" value="Unassembled WGS sequence"/>
</dbReference>
<proteinExistence type="predicted"/>
<evidence type="ECO:0008006" key="2">
    <source>
        <dbReference type="Google" id="ProtNLM"/>
    </source>
</evidence>
<organism evidence="1">
    <name type="scientific">candidate division WOR-3 bacterium</name>
    <dbReference type="NCBI Taxonomy" id="2052148"/>
    <lineage>
        <taxon>Bacteria</taxon>
        <taxon>Bacteria division WOR-3</taxon>
    </lineage>
</organism>
<sequence length="165" mass="18759">MKRLMVLMFLPLLMVAGTREFVFIGGVENEQADMLQQGEFRLYLDFSPELKFNTFISGFRDGSDITATIGWGLEYRIRFFIAPYFGIGACIHYIKKDGYFDLVNYDTRSFLEGGDITYGGYANAGIRVNFSRNFAVLVEEKGGVKPSLMDYNVLKIVGLSISYTW</sequence>
<dbReference type="EMBL" id="DQWE01000173">
    <property type="protein sequence ID" value="HDI82864.1"/>
    <property type="molecule type" value="Genomic_DNA"/>
</dbReference>
<evidence type="ECO:0000313" key="1">
    <source>
        <dbReference type="EMBL" id="HDI82864.1"/>
    </source>
</evidence>